<feature type="region of interest" description="Disordered" evidence="1">
    <location>
        <begin position="1"/>
        <end position="152"/>
    </location>
</feature>
<dbReference type="WBParaSite" id="Hba_18432">
    <property type="protein sequence ID" value="Hba_18432"/>
    <property type="gene ID" value="Hba_18432"/>
</dbReference>
<protein>
    <submittedName>
        <fullName evidence="3">Cylicin_N domain-containing protein</fullName>
    </submittedName>
</protein>
<reference evidence="3" key="1">
    <citation type="submission" date="2016-11" db="UniProtKB">
        <authorList>
            <consortium name="WormBaseParasite"/>
        </authorList>
    </citation>
    <scope>IDENTIFICATION</scope>
</reference>
<dbReference type="AlphaFoldDB" id="A0A1I7XM92"/>
<feature type="compositionally biased region" description="Basic and acidic residues" evidence="1">
    <location>
        <begin position="19"/>
        <end position="43"/>
    </location>
</feature>
<evidence type="ECO:0000313" key="3">
    <source>
        <dbReference type="WBParaSite" id="Hba_18432"/>
    </source>
</evidence>
<feature type="compositionally biased region" description="Basic and acidic residues" evidence="1">
    <location>
        <begin position="84"/>
        <end position="152"/>
    </location>
</feature>
<proteinExistence type="predicted"/>
<organism evidence="2 3">
    <name type="scientific">Heterorhabditis bacteriophora</name>
    <name type="common">Entomopathogenic nematode worm</name>
    <dbReference type="NCBI Taxonomy" id="37862"/>
    <lineage>
        <taxon>Eukaryota</taxon>
        <taxon>Metazoa</taxon>
        <taxon>Ecdysozoa</taxon>
        <taxon>Nematoda</taxon>
        <taxon>Chromadorea</taxon>
        <taxon>Rhabditida</taxon>
        <taxon>Rhabditina</taxon>
        <taxon>Rhabditomorpha</taxon>
        <taxon>Strongyloidea</taxon>
        <taxon>Heterorhabditidae</taxon>
        <taxon>Heterorhabditis</taxon>
    </lineage>
</organism>
<dbReference type="Proteomes" id="UP000095283">
    <property type="component" value="Unplaced"/>
</dbReference>
<evidence type="ECO:0000313" key="2">
    <source>
        <dbReference type="Proteomes" id="UP000095283"/>
    </source>
</evidence>
<accession>A0A1I7XM92</accession>
<name>A0A1I7XM92_HETBA</name>
<evidence type="ECO:0000256" key="1">
    <source>
        <dbReference type="SAM" id="MobiDB-lite"/>
    </source>
</evidence>
<keyword evidence="2" id="KW-1185">Reference proteome</keyword>
<sequence length="152" mass="17142">MKKKSHPSLISIKKTIKNSLDDKKDRSKKKDNDETDANKKDGQNENTTDVKNAVKLLPIADPLQKSTVKMIEEDDNKINAGDGVQKDNGKEESKEKTDCKNDIEDRKENISDKKKNVDTNKDAENKKEETEGKKGKTEQKNEPELNGKTADD</sequence>